<evidence type="ECO:0000256" key="4">
    <source>
        <dbReference type="ARBA" id="ARBA00023180"/>
    </source>
</evidence>
<evidence type="ECO:0000256" key="1">
    <source>
        <dbReference type="ARBA" id="ARBA00009748"/>
    </source>
</evidence>
<name>A0A3L6TDI6_PANMI</name>
<protein>
    <recommendedName>
        <fullName evidence="6">Bifunctional inhibitor/plant lipid transfer protein/seed storage helical domain-containing protein</fullName>
    </recommendedName>
</protein>
<dbReference type="InterPro" id="IPR016140">
    <property type="entry name" value="Bifunc_inhib/LTP/seed_store"/>
</dbReference>
<keyword evidence="4" id="KW-0325">Glycoprotein</keyword>
<feature type="region of interest" description="Disordered" evidence="5">
    <location>
        <begin position="79"/>
        <end position="107"/>
    </location>
</feature>
<sequence>MAAASRLLELVSPGRRRKLATNGRLGCRRESRTPIAHILPAIHAPKVQKPLRAVASSNKLVAGLFLALALVAATTPQPSQAARSEPGCCGTPSPAPSPESSPPGQEPATASCVSWFMGMTPCMDFFTDASVPAPSGTCCRGLESLVDGAAVCLCHAINGDIDNLMPANTDFARVSDLPATCGVALPVETLSKCARKPPPVAAGG</sequence>
<dbReference type="SMART" id="SM00499">
    <property type="entry name" value="AAI"/>
    <property type="match status" value="1"/>
</dbReference>
<gene>
    <name evidence="7" type="ORF">C2845_PM03G06390</name>
</gene>
<evidence type="ECO:0000259" key="6">
    <source>
        <dbReference type="SMART" id="SM00499"/>
    </source>
</evidence>
<feature type="compositionally biased region" description="Pro residues" evidence="5">
    <location>
        <begin position="93"/>
        <end position="105"/>
    </location>
</feature>
<proteinExistence type="inferred from homology"/>
<reference evidence="8" key="1">
    <citation type="journal article" date="2019" name="Nat. Commun.">
        <title>The genome of broomcorn millet.</title>
        <authorList>
            <person name="Zou C."/>
            <person name="Miki D."/>
            <person name="Li D."/>
            <person name="Tang Q."/>
            <person name="Xiao L."/>
            <person name="Rajput S."/>
            <person name="Deng P."/>
            <person name="Jia W."/>
            <person name="Huang R."/>
            <person name="Zhang M."/>
            <person name="Sun Y."/>
            <person name="Hu J."/>
            <person name="Fu X."/>
            <person name="Schnable P.S."/>
            <person name="Li F."/>
            <person name="Zhang H."/>
            <person name="Feng B."/>
            <person name="Zhu X."/>
            <person name="Liu R."/>
            <person name="Schnable J.C."/>
            <person name="Zhu J.-K."/>
            <person name="Zhang H."/>
        </authorList>
    </citation>
    <scope>NUCLEOTIDE SEQUENCE [LARGE SCALE GENOMIC DNA]</scope>
</reference>
<keyword evidence="8" id="KW-1185">Reference proteome</keyword>
<dbReference type="STRING" id="4540.A0A3L6TDI6"/>
<comment type="caution">
    <text evidence="7">The sequence shown here is derived from an EMBL/GenBank/DDBJ whole genome shotgun (WGS) entry which is preliminary data.</text>
</comment>
<dbReference type="InterPro" id="IPR036312">
    <property type="entry name" value="Bifun_inhib/LTP/seed_sf"/>
</dbReference>
<keyword evidence="2" id="KW-0732">Signal</keyword>
<evidence type="ECO:0000313" key="7">
    <source>
        <dbReference type="EMBL" id="RLN35140.1"/>
    </source>
</evidence>
<dbReference type="GO" id="GO:0006869">
    <property type="term" value="P:lipid transport"/>
    <property type="evidence" value="ECO:0007669"/>
    <property type="project" value="InterPro"/>
</dbReference>
<dbReference type="AlphaFoldDB" id="A0A3L6TDI6"/>
<dbReference type="CDD" id="cd00010">
    <property type="entry name" value="AAI_LTSS"/>
    <property type="match status" value="1"/>
</dbReference>
<dbReference type="GO" id="GO:0008289">
    <property type="term" value="F:lipid binding"/>
    <property type="evidence" value="ECO:0007669"/>
    <property type="project" value="InterPro"/>
</dbReference>
<dbReference type="PANTHER" id="PTHR33044">
    <property type="entry name" value="BIFUNCTIONAL INHIBITOR/LIPID-TRANSFER PROTEIN/SEED STORAGE 2S ALBUMIN SUPERFAMILY PROTEIN-RELATED"/>
    <property type="match status" value="1"/>
</dbReference>
<dbReference type="Gene3D" id="1.10.110.10">
    <property type="entry name" value="Plant lipid-transfer and hydrophobic proteins"/>
    <property type="match status" value="1"/>
</dbReference>
<accession>A0A3L6TDI6</accession>
<dbReference type="InterPro" id="IPR043325">
    <property type="entry name" value="LTSS"/>
</dbReference>
<feature type="domain" description="Bifunctional inhibitor/plant lipid transfer protein/seed storage helical" evidence="6">
    <location>
        <begin position="112"/>
        <end position="193"/>
    </location>
</feature>
<evidence type="ECO:0000256" key="3">
    <source>
        <dbReference type="ARBA" id="ARBA00023157"/>
    </source>
</evidence>
<organism evidence="7 8">
    <name type="scientific">Panicum miliaceum</name>
    <name type="common">Proso millet</name>
    <name type="synonym">Broomcorn millet</name>
    <dbReference type="NCBI Taxonomy" id="4540"/>
    <lineage>
        <taxon>Eukaryota</taxon>
        <taxon>Viridiplantae</taxon>
        <taxon>Streptophyta</taxon>
        <taxon>Embryophyta</taxon>
        <taxon>Tracheophyta</taxon>
        <taxon>Spermatophyta</taxon>
        <taxon>Magnoliopsida</taxon>
        <taxon>Liliopsida</taxon>
        <taxon>Poales</taxon>
        <taxon>Poaceae</taxon>
        <taxon>PACMAD clade</taxon>
        <taxon>Panicoideae</taxon>
        <taxon>Panicodae</taxon>
        <taxon>Paniceae</taxon>
        <taxon>Panicinae</taxon>
        <taxon>Panicum</taxon>
        <taxon>Panicum sect. Panicum</taxon>
    </lineage>
</organism>
<evidence type="ECO:0000256" key="2">
    <source>
        <dbReference type="ARBA" id="ARBA00022729"/>
    </source>
</evidence>
<comment type="similarity">
    <text evidence="1">Belongs to the plant LTP family.</text>
</comment>
<evidence type="ECO:0000313" key="8">
    <source>
        <dbReference type="Proteomes" id="UP000275267"/>
    </source>
</evidence>
<dbReference type="Pfam" id="PF14368">
    <property type="entry name" value="LTP_2"/>
    <property type="match status" value="1"/>
</dbReference>
<keyword evidence="3" id="KW-1015">Disulfide bond</keyword>
<dbReference type="SUPFAM" id="SSF47699">
    <property type="entry name" value="Bifunctional inhibitor/lipid-transfer protein/seed storage 2S albumin"/>
    <property type="match status" value="1"/>
</dbReference>
<dbReference type="PRINTS" id="PR00382">
    <property type="entry name" value="LIPIDTRNSFER"/>
</dbReference>
<dbReference type="InterPro" id="IPR000528">
    <property type="entry name" value="Plant_nsLTP"/>
</dbReference>
<dbReference type="Proteomes" id="UP000275267">
    <property type="component" value="Unassembled WGS sequence"/>
</dbReference>
<evidence type="ECO:0000256" key="5">
    <source>
        <dbReference type="SAM" id="MobiDB-lite"/>
    </source>
</evidence>
<dbReference type="EMBL" id="PQIB02000002">
    <property type="protein sequence ID" value="RLN35140.1"/>
    <property type="molecule type" value="Genomic_DNA"/>
</dbReference>